<evidence type="ECO:0000313" key="2">
    <source>
        <dbReference type="EMBL" id="EEG76010.1"/>
    </source>
</evidence>
<dbReference type="STRING" id="555088.DealDRAFT_3139"/>
<dbReference type="AlphaFoldDB" id="C0GKY0"/>
<keyword evidence="3" id="KW-1185">Reference proteome</keyword>
<accession>C0GKY0</accession>
<feature type="domain" description="Metallo-beta-lactamase" evidence="1">
    <location>
        <begin position="38"/>
        <end position="214"/>
    </location>
</feature>
<reference evidence="2 3" key="1">
    <citation type="submission" date="2009-02" db="EMBL/GenBank/DDBJ databases">
        <title>Sequencing of the draft genome and assembly of Dethiobacter alkaliphilus AHT 1.</title>
        <authorList>
            <consortium name="US DOE Joint Genome Institute (JGI-PGF)"/>
            <person name="Lucas S."/>
            <person name="Copeland A."/>
            <person name="Lapidus A."/>
            <person name="Glavina del Rio T."/>
            <person name="Dalin E."/>
            <person name="Tice H."/>
            <person name="Bruce D."/>
            <person name="Goodwin L."/>
            <person name="Pitluck S."/>
            <person name="Larimer F."/>
            <person name="Land M.L."/>
            <person name="Hauser L."/>
            <person name="Muyzer G."/>
        </authorList>
    </citation>
    <scope>NUCLEOTIDE SEQUENCE [LARGE SCALE GENOMIC DNA]</scope>
    <source>
        <strain evidence="2 3">AHT 1</strain>
    </source>
</reference>
<dbReference type="Pfam" id="PF00753">
    <property type="entry name" value="Lactamase_B"/>
    <property type="match status" value="1"/>
</dbReference>
<dbReference type="Proteomes" id="UP000006443">
    <property type="component" value="Unassembled WGS sequence"/>
</dbReference>
<dbReference type="Gene3D" id="3.60.15.10">
    <property type="entry name" value="Ribonuclease Z/Hydroxyacylglutathione hydrolase-like"/>
    <property type="match status" value="1"/>
</dbReference>
<dbReference type="InterPro" id="IPR050855">
    <property type="entry name" value="NDM-1-like"/>
</dbReference>
<evidence type="ECO:0000313" key="3">
    <source>
        <dbReference type="Proteomes" id="UP000006443"/>
    </source>
</evidence>
<dbReference type="PANTHER" id="PTHR42951">
    <property type="entry name" value="METALLO-BETA-LACTAMASE DOMAIN-CONTAINING"/>
    <property type="match status" value="1"/>
</dbReference>
<dbReference type="PANTHER" id="PTHR42951:SF4">
    <property type="entry name" value="ACYL-COENZYME A THIOESTERASE MBLAC2"/>
    <property type="match status" value="1"/>
</dbReference>
<dbReference type="EMBL" id="ACJM01000030">
    <property type="protein sequence ID" value="EEG76010.1"/>
    <property type="molecule type" value="Genomic_DNA"/>
</dbReference>
<sequence>MYRLRPDYCYACQKSGEVQVVFTVNNRNNVACLKMDRIIFGWRLRTAYAFLVDGLAIESGPAHFKKQMREFLAANTLRQAVFSHSHEDHAGNVDLFNQLGITPLVHECALANLTLPPPVPLYRRIVWGNPASGKCRTVGSTIETDRHTFQVIQSPGHATDHICLYEENEGWLFTGDLYVGEKIIYLYDQEDIAALKKTLHMLSNLHFSVIFCSHRGPLQKGPDAFRRKLAYIEDLEEKAQDLQKLGLTPRKITYRLLGKEDYMYLISGGEFSKTAFINALLSQKK</sequence>
<comment type="caution">
    <text evidence="2">The sequence shown here is derived from an EMBL/GenBank/DDBJ whole genome shotgun (WGS) entry which is preliminary data.</text>
</comment>
<dbReference type="InterPro" id="IPR036866">
    <property type="entry name" value="RibonucZ/Hydroxyglut_hydro"/>
</dbReference>
<organism evidence="2 3">
    <name type="scientific">Dethiobacter alkaliphilus AHT 1</name>
    <dbReference type="NCBI Taxonomy" id="555088"/>
    <lineage>
        <taxon>Bacteria</taxon>
        <taxon>Bacillati</taxon>
        <taxon>Bacillota</taxon>
        <taxon>Dethiobacteria</taxon>
        <taxon>Dethiobacterales</taxon>
        <taxon>Dethiobacteraceae</taxon>
        <taxon>Dethiobacter</taxon>
    </lineage>
</organism>
<dbReference type="SMART" id="SM00849">
    <property type="entry name" value="Lactamase_B"/>
    <property type="match status" value="1"/>
</dbReference>
<dbReference type="OrthoDB" id="11380at2"/>
<evidence type="ECO:0000259" key="1">
    <source>
        <dbReference type="SMART" id="SM00849"/>
    </source>
</evidence>
<protein>
    <submittedName>
        <fullName evidence="2">Beta-lactamase domain protein</fullName>
    </submittedName>
</protein>
<dbReference type="InterPro" id="IPR001279">
    <property type="entry name" value="Metallo-B-lactamas"/>
</dbReference>
<gene>
    <name evidence="2" type="ORF">DealDRAFT_3139</name>
</gene>
<dbReference type="SUPFAM" id="SSF56281">
    <property type="entry name" value="Metallo-hydrolase/oxidoreductase"/>
    <property type="match status" value="1"/>
</dbReference>
<proteinExistence type="predicted"/>
<name>C0GKY0_DETAL</name>
<dbReference type="eggNOG" id="COG0491">
    <property type="taxonomic scope" value="Bacteria"/>
</dbReference>